<evidence type="ECO:0000256" key="4">
    <source>
        <dbReference type="ARBA" id="ARBA00022692"/>
    </source>
</evidence>
<organism evidence="11 12">
    <name type="scientific">Sphagnum jensenii</name>
    <dbReference type="NCBI Taxonomy" id="128206"/>
    <lineage>
        <taxon>Eukaryota</taxon>
        <taxon>Viridiplantae</taxon>
        <taxon>Streptophyta</taxon>
        <taxon>Embryophyta</taxon>
        <taxon>Bryophyta</taxon>
        <taxon>Sphagnophytina</taxon>
        <taxon>Sphagnopsida</taxon>
        <taxon>Sphagnales</taxon>
        <taxon>Sphagnaceae</taxon>
        <taxon>Sphagnum</taxon>
    </lineage>
</organism>
<sequence length="387" mass="41976">MGLDFESLTEATSGAVGGLLSTTFLYPLDTCKTKYQAEVRAGASRKYGSLLDVLREAIESRQILSLYQGLGTKNLQSVVSQFIYFYSYSFFKQWYLQRASLKKMGTGANLIIAAAAGTCTVVLTQPLDTASARMQTSTFGKSKGLRATLTEGSWKEAFAGIGASLVLVSNPAIQYTVFEQLKEHLLQPKVNAAVVDKGQAKIPSPILLSAFQAFLVGAISKTVATILTYPAIRTKVMLQAAESQEDKLLRMNGGGAGEHDRSSGKKGMLQVVHEIWTKEGLLGFYKGLQAQIVKTVLSAALMLMIKEKVAHSTWVVMLALQRWLLTGKSKLKEVKLPPAVIAPVSVAGVALASRASRASSSDCDDEYQTSILIMVRYPVSLQLELLY</sequence>
<evidence type="ECO:0000313" key="12">
    <source>
        <dbReference type="Proteomes" id="UP001497444"/>
    </source>
</evidence>
<evidence type="ECO:0000256" key="6">
    <source>
        <dbReference type="ARBA" id="ARBA00022989"/>
    </source>
</evidence>
<dbReference type="InterPro" id="IPR023395">
    <property type="entry name" value="MCP_dom_sf"/>
</dbReference>
<dbReference type="InterPro" id="IPR002067">
    <property type="entry name" value="MCP"/>
</dbReference>
<dbReference type="PANTHER" id="PTHR46650">
    <property type="entry name" value="PEROXISOMAL ADENINE NUCLEOTIDE TRANSPORTER 1"/>
    <property type="match status" value="1"/>
</dbReference>
<feature type="repeat" description="Solcar" evidence="9">
    <location>
        <begin position="208"/>
        <end position="312"/>
    </location>
</feature>
<accession>A0ABP0X1D2</accession>
<proteinExistence type="inferred from homology"/>
<keyword evidence="6" id="KW-1133">Transmembrane helix</keyword>
<keyword evidence="3 10" id="KW-0813">Transport</keyword>
<evidence type="ECO:0000256" key="5">
    <source>
        <dbReference type="ARBA" id="ARBA00022737"/>
    </source>
</evidence>
<dbReference type="EMBL" id="OZ020100">
    <property type="protein sequence ID" value="CAK9272872.1"/>
    <property type="molecule type" value="Genomic_DNA"/>
</dbReference>
<gene>
    <name evidence="11" type="ORF">CSSPJE1EN1_LOCUS18350</name>
</gene>
<dbReference type="PROSITE" id="PS50920">
    <property type="entry name" value="SOLCAR"/>
    <property type="match status" value="3"/>
</dbReference>
<dbReference type="Proteomes" id="UP001497444">
    <property type="component" value="Chromosome 5"/>
</dbReference>
<feature type="repeat" description="Solcar" evidence="9">
    <location>
        <begin position="5"/>
        <end position="94"/>
    </location>
</feature>
<comment type="similarity">
    <text evidence="2 10">Belongs to the mitochondrial carrier (TC 2.A.29) family.</text>
</comment>
<evidence type="ECO:0000313" key="11">
    <source>
        <dbReference type="EMBL" id="CAK9272872.1"/>
    </source>
</evidence>
<keyword evidence="8" id="KW-0576">Peroxisome</keyword>
<comment type="subcellular location">
    <subcellularLocation>
        <location evidence="1">Peroxisome membrane</location>
        <topology evidence="1">Multi-pass membrane protein</topology>
    </subcellularLocation>
</comment>
<evidence type="ECO:0000256" key="7">
    <source>
        <dbReference type="ARBA" id="ARBA00023136"/>
    </source>
</evidence>
<evidence type="ECO:0000256" key="2">
    <source>
        <dbReference type="ARBA" id="ARBA00006375"/>
    </source>
</evidence>
<evidence type="ECO:0000256" key="1">
    <source>
        <dbReference type="ARBA" id="ARBA00004585"/>
    </source>
</evidence>
<evidence type="ECO:0000256" key="10">
    <source>
        <dbReference type="RuleBase" id="RU000488"/>
    </source>
</evidence>
<keyword evidence="12" id="KW-1185">Reference proteome</keyword>
<dbReference type="PRINTS" id="PR00926">
    <property type="entry name" value="MITOCARRIER"/>
</dbReference>
<dbReference type="PANTHER" id="PTHR46650:SF1">
    <property type="entry name" value="PEROXISOMAL ADENINE NUCLEOTIDE TRANSPORTER 1"/>
    <property type="match status" value="1"/>
</dbReference>
<dbReference type="Gene3D" id="1.50.40.10">
    <property type="entry name" value="Mitochondrial carrier domain"/>
    <property type="match status" value="1"/>
</dbReference>
<feature type="repeat" description="Solcar" evidence="9">
    <location>
        <begin position="104"/>
        <end position="184"/>
    </location>
</feature>
<keyword evidence="4 9" id="KW-0812">Transmembrane</keyword>
<keyword evidence="7 9" id="KW-0472">Membrane</keyword>
<dbReference type="InterPro" id="IPR018108">
    <property type="entry name" value="MCP_transmembrane"/>
</dbReference>
<evidence type="ECO:0000256" key="8">
    <source>
        <dbReference type="ARBA" id="ARBA00023140"/>
    </source>
</evidence>
<keyword evidence="5" id="KW-0677">Repeat</keyword>
<dbReference type="SUPFAM" id="SSF103506">
    <property type="entry name" value="Mitochondrial carrier"/>
    <property type="match status" value="1"/>
</dbReference>
<reference evidence="11" key="1">
    <citation type="submission" date="2024-02" db="EMBL/GenBank/DDBJ databases">
        <authorList>
            <consortium name="ELIXIR-Norway"/>
            <consortium name="Elixir Norway"/>
        </authorList>
    </citation>
    <scope>NUCLEOTIDE SEQUENCE</scope>
</reference>
<evidence type="ECO:0008006" key="13">
    <source>
        <dbReference type="Google" id="ProtNLM"/>
    </source>
</evidence>
<evidence type="ECO:0000256" key="9">
    <source>
        <dbReference type="PROSITE-ProRule" id="PRU00282"/>
    </source>
</evidence>
<name>A0ABP0X1D2_9BRYO</name>
<protein>
    <recommendedName>
        <fullName evidence="13">Peroxisomal adenine nucleotide carrier 1</fullName>
    </recommendedName>
</protein>
<evidence type="ECO:0000256" key="3">
    <source>
        <dbReference type="ARBA" id="ARBA00022448"/>
    </source>
</evidence>
<dbReference type="Pfam" id="PF00153">
    <property type="entry name" value="Mito_carr"/>
    <property type="match status" value="3"/>
</dbReference>
<dbReference type="InterPro" id="IPR045900">
    <property type="entry name" value="Peroxisomal_Ade_carrier"/>
</dbReference>